<reference evidence="1" key="1">
    <citation type="submission" date="2021-04" db="EMBL/GenBank/DDBJ databases">
        <title>Genome based classification of Actinospica acidithermotolerans sp. nov., an actinobacterium isolated from an Indonesian hot spring.</title>
        <authorList>
            <person name="Kusuma A.B."/>
            <person name="Putra K.E."/>
            <person name="Nafisah S."/>
            <person name="Loh J."/>
            <person name="Nouioui I."/>
            <person name="Goodfellow M."/>
        </authorList>
    </citation>
    <scope>NUCLEOTIDE SEQUENCE</scope>
    <source>
        <strain evidence="1">CSCA 57</strain>
    </source>
</reference>
<comment type="caution">
    <text evidence="1">The sequence shown here is derived from an EMBL/GenBank/DDBJ whole genome shotgun (WGS) entry which is preliminary data.</text>
</comment>
<accession>A0A941F1L6</accession>
<dbReference type="EMBL" id="JAGSOG010000464">
    <property type="protein sequence ID" value="MBR7839494.1"/>
    <property type="molecule type" value="Genomic_DNA"/>
</dbReference>
<name>A0A941F1L6_9ACTN</name>
<dbReference type="AlphaFoldDB" id="A0A941F1L6"/>
<proteinExistence type="predicted"/>
<keyword evidence="2" id="KW-1185">Reference proteome</keyword>
<dbReference type="Proteomes" id="UP000675781">
    <property type="component" value="Unassembled WGS sequence"/>
</dbReference>
<sequence>MPVELLEHAGRHYAVLFHYALPDDSWRLELSEAVPAPPNWADNPGAGKYLHGPALIAALVPDEDPSLEPTVHLCSLNERFIPYEVMRWFMEYVNAEVQSCRAAMEGSDDAEL</sequence>
<gene>
    <name evidence="1" type="ORF">KDL01_39930</name>
</gene>
<organism evidence="1 2">
    <name type="scientific">Actinospica durhamensis</name>
    <dbReference type="NCBI Taxonomy" id="1508375"/>
    <lineage>
        <taxon>Bacteria</taxon>
        <taxon>Bacillati</taxon>
        <taxon>Actinomycetota</taxon>
        <taxon>Actinomycetes</taxon>
        <taxon>Catenulisporales</taxon>
        <taxon>Actinospicaceae</taxon>
        <taxon>Actinospica</taxon>
    </lineage>
</organism>
<protein>
    <submittedName>
        <fullName evidence="1">Uncharacterized protein</fullName>
    </submittedName>
</protein>
<dbReference type="RefSeq" id="WP_212533925.1">
    <property type="nucleotide sequence ID" value="NZ_JAGSOG010000464.1"/>
</dbReference>
<evidence type="ECO:0000313" key="2">
    <source>
        <dbReference type="Proteomes" id="UP000675781"/>
    </source>
</evidence>
<evidence type="ECO:0000313" key="1">
    <source>
        <dbReference type="EMBL" id="MBR7839494.1"/>
    </source>
</evidence>